<dbReference type="DNASU" id="8410747"/>
<evidence type="ECO:0000313" key="3">
    <source>
        <dbReference type="EMBL" id="QCD65817.1"/>
    </source>
</evidence>
<evidence type="ECO:0000259" key="2">
    <source>
        <dbReference type="Pfam" id="PF07883"/>
    </source>
</evidence>
<feature type="domain" description="Cupin type-2" evidence="2">
    <location>
        <begin position="37"/>
        <end position="101"/>
    </location>
</feature>
<proteinExistence type="predicted"/>
<dbReference type="Pfam" id="PF07883">
    <property type="entry name" value="Cupin_2"/>
    <property type="match status" value="1"/>
</dbReference>
<evidence type="ECO:0000313" key="4">
    <source>
        <dbReference type="Proteomes" id="UP000297053"/>
    </source>
</evidence>
<feature type="region of interest" description="Disordered" evidence="1">
    <location>
        <begin position="1"/>
        <end position="20"/>
    </location>
</feature>
<organism evidence="3 4">
    <name type="scientific">Halomicrobium mukohataei</name>
    <dbReference type="NCBI Taxonomy" id="57705"/>
    <lineage>
        <taxon>Archaea</taxon>
        <taxon>Methanobacteriati</taxon>
        <taxon>Methanobacteriota</taxon>
        <taxon>Stenosarchaea group</taxon>
        <taxon>Halobacteria</taxon>
        <taxon>Halobacteriales</taxon>
        <taxon>Haloarculaceae</taxon>
        <taxon>Halomicrobium</taxon>
    </lineage>
</organism>
<dbReference type="CDD" id="cd02208">
    <property type="entry name" value="cupin_RmlC-like"/>
    <property type="match status" value="1"/>
</dbReference>
<dbReference type="AlphaFoldDB" id="A0A4D6KD52"/>
<dbReference type="SUPFAM" id="SSF51182">
    <property type="entry name" value="RmlC-like cupins"/>
    <property type="match status" value="1"/>
</dbReference>
<dbReference type="OMA" id="YHYHETR"/>
<dbReference type="KEGG" id="halz:E5139_09310"/>
<dbReference type="EMBL" id="CP039375">
    <property type="protein sequence ID" value="QCD65817.1"/>
    <property type="molecule type" value="Genomic_DNA"/>
</dbReference>
<evidence type="ECO:0000256" key="1">
    <source>
        <dbReference type="SAM" id="MobiDB-lite"/>
    </source>
</evidence>
<name>A0A4D6KD52_9EURY</name>
<sequence length="124" mass="13776">MAYHQIDPDEIDATPDYPCDRRAVSDQVDTSLLHLARYTMAPGEQLPRVYHAHRQREEAFVVLSGTLHVETPDEAFVVPEGEVFLAEPESPHRAYNPDDADESVTVMGTGAPKTDPAIPYDDAE</sequence>
<reference evidence="3 4" key="2">
    <citation type="submission" date="2019-04" db="EMBL/GenBank/DDBJ databases">
        <authorList>
            <person name="Yang S."/>
            <person name="Wei W."/>
        </authorList>
    </citation>
    <scope>NUCLEOTIDE SEQUENCE [LARGE SCALE GENOMIC DNA]</scope>
    <source>
        <strain evidence="4">ZP60</strain>
    </source>
</reference>
<dbReference type="SMR" id="A0A4D6KD52"/>
<gene>
    <name evidence="3" type="ORF">E5139_09310</name>
</gene>
<dbReference type="Proteomes" id="UP000297053">
    <property type="component" value="Chromosome"/>
</dbReference>
<dbReference type="InterPro" id="IPR013096">
    <property type="entry name" value="Cupin_2"/>
</dbReference>
<dbReference type="InterPro" id="IPR011051">
    <property type="entry name" value="RmlC_Cupin_sf"/>
</dbReference>
<dbReference type="RefSeq" id="WP_015762195.1">
    <property type="nucleotide sequence ID" value="NZ_CP039375.1"/>
</dbReference>
<feature type="region of interest" description="Disordered" evidence="1">
    <location>
        <begin position="87"/>
        <end position="124"/>
    </location>
</feature>
<dbReference type="InterPro" id="IPR014710">
    <property type="entry name" value="RmlC-like_jellyroll"/>
</dbReference>
<dbReference type="GeneID" id="42179132"/>
<reference evidence="3 4" key="1">
    <citation type="submission" date="2019-04" db="EMBL/GenBank/DDBJ databases">
        <title>Complete genome sequence of Arthrobacter sp. ZXY-2 associated with effective atrazine degradation and salt adaptation.</title>
        <authorList>
            <person name="Zhao X."/>
        </authorList>
    </citation>
    <scope>NUCLEOTIDE SEQUENCE [LARGE SCALE GENOMIC DNA]</scope>
    <source>
        <strain evidence="4">ZP60</strain>
    </source>
</reference>
<accession>A0A4D6KD52</accession>
<dbReference type="Gene3D" id="2.60.120.10">
    <property type="entry name" value="Jelly Rolls"/>
    <property type="match status" value="1"/>
</dbReference>
<protein>
    <submittedName>
        <fullName evidence="3">Cupin domain-containing protein</fullName>
    </submittedName>
</protein>